<dbReference type="Gene3D" id="3.10.180.10">
    <property type="entry name" value="2,3-Dihydroxybiphenyl 1,2-Dioxygenase, domain 1"/>
    <property type="match status" value="1"/>
</dbReference>
<evidence type="ECO:0000313" key="3">
    <source>
        <dbReference type="Proteomes" id="UP001597383"/>
    </source>
</evidence>
<dbReference type="InterPro" id="IPR037523">
    <property type="entry name" value="VOC_core"/>
</dbReference>
<evidence type="ECO:0000313" key="2">
    <source>
        <dbReference type="EMBL" id="MFD2043575.1"/>
    </source>
</evidence>
<dbReference type="Proteomes" id="UP001597383">
    <property type="component" value="Unassembled WGS sequence"/>
</dbReference>
<dbReference type="RefSeq" id="WP_377555301.1">
    <property type="nucleotide sequence ID" value="NZ_JBHUHQ010000009.1"/>
</dbReference>
<name>A0ABW4W008_9BACI</name>
<comment type="caution">
    <text evidence="2">The sequence shown here is derived from an EMBL/GenBank/DDBJ whole genome shotgun (WGS) entry which is preliminary data.</text>
</comment>
<dbReference type="EMBL" id="JBHUHQ010000009">
    <property type="protein sequence ID" value="MFD2043575.1"/>
    <property type="molecule type" value="Genomic_DNA"/>
</dbReference>
<proteinExistence type="predicted"/>
<evidence type="ECO:0000259" key="1">
    <source>
        <dbReference type="PROSITE" id="PS51819"/>
    </source>
</evidence>
<gene>
    <name evidence="2" type="ORF">ACFSJF_04705</name>
</gene>
<dbReference type="PROSITE" id="PS51819">
    <property type="entry name" value="VOC"/>
    <property type="match status" value="1"/>
</dbReference>
<sequence length="118" mass="13512">MLVKNRIDCCFIHLVDFENSKEWYKNIFGFDVKVEGEGFLEFDLDGPPLILLQAQVEKITPLPYSVFFFETMDVEKTQQTLKEKGAKVGDIENFGGSMRGCHFYDPEGNMLLACTSKE</sequence>
<reference evidence="3" key="1">
    <citation type="journal article" date="2019" name="Int. J. Syst. Evol. Microbiol.">
        <title>The Global Catalogue of Microorganisms (GCM) 10K type strain sequencing project: providing services to taxonomists for standard genome sequencing and annotation.</title>
        <authorList>
            <consortium name="The Broad Institute Genomics Platform"/>
            <consortium name="The Broad Institute Genome Sequencing Center for Infectious Disease"/>
            <person name="Wu L."/>
            <person name="Ma J."/>
        </authorList>
    </citation>
    <scope>NUCLEOTIDE SEQUENCE [LARGE SCALE GENOMIC DNA]</scope>
    <source>
        <strain evidence="3">R28</strain>
    </source>
</reference>
<feature type="domain" description="VOC" evidence="1">
    <location>
        <begin position="6"/>
        <end position="116"/>
    </location>
</feature>
<dbReference type="InterPro" id="IPR004360">
    <property type="entry name" value="Glyas_Fos-R_dOase_dom"/>
</dbReference>
<protein>
    <submittedName>
        <fullName evidence="2">VOC family protein</fullName>
    </submittedName>
</protein>
<dbReference type="CDD" id="cd06587">
    <property type="entry name" value="VOC"/>
    <property type="match status" value="1"/>
</dbReference>
<organism evidence="2 3">
    <name type="scientific">Ornithinibacillus salinisoli</name>
    <dbReference type="NCBI Taxonomy" id="1848459"/>
    <lineage>
        <taxon>Bacteria</taxon>
        <taxon>Bacillati</taxon>
        <taxon>Bacillota</taxon>
        <taxon>Bacilli</taxon>
        <taxon>Bacillales</taxon>
        <taxon>Bacillaceae</taxon>
        <taxon>Ornithinibacillus</taxon>
    </lineage>
</organism>
<dbReference type="Pfam" id="PF00903">
    <property type="entry name" value="Glyoxalase"/>
    <property type="match status" value="1"/>
</dbReference>
<accession>A0ABW4W008</accession>
<dbReference type="SUPFAM" id="SSF54593">
    <property type="entry name" value="Glyoxalase/Bleomycin resistance protein/Dihydroxybiphenyl dioxygenase"/>
    <property type="match status" value="1"/>
</dbReference>
<keyword evidence="3" id="KW-1185">Reference proteome</keyword>
<dbReference type="InterPro" id="IPR029068">
    <property type="entry name" value="Glyas_Bleomycin-R_OHBP_Dase"/>
</dbReference>